<keyword evidence="2" id="KW-1185">Reference proteome</keyword>
<dbReference type="Pfam" id="PF02082">
    <property type="entry name" value="Rrf2"/>
    <property type="match status" value="1"/>
</dbReference>
<dbReference type="PROSITE" id="PS51197">
    <property type="entry name" value="HTH_RRF2_2"/>
    <property type="match status" value="1"/>
</dbReference>
<dbReference type="GO" id="GO:0005829">
    <property type="term" value="C:cytosol"/>
    <property type="evidence" value="ECO:0007669"/>
    <property type="project" value="TreeGrafter"/>
</dbReference>
<dbReference type="PANTHER" id="PTHR33221:SF2">
    <property type="entry name" value="TRANSCRIPTIONAL REGULATOR"/>
    <property type="match status" value="1"/>
</dbReference>
<dbReference type="InterPro" id="IPR036390">
    <property type="entry name" value="WH_DNA-bd_sf"/>
</dbReference>
<dbReference type="InterPro" id="IPR036388">
    <property type="entry name" value="WH-like_DNA-bd_sf"/>
</dbReference>
<evidence type="ECO:0000313" key="1">
    <source>
        <dbReference type="EMBL" id="BBP02175.1"/>
    </source>
</evidence>
<dbReference type="EMBL" id="AP021881">
    <property type="protein sequence ID" value="BBP02175.1"/>
    <property type="molecule type" value="Genomic_DNA"/>
</dbReference>
<dbReference type="NCBIfam" id="TIGR00738">
    <property type="entry name" value="rrf2_super"/>
    <property type="match status" value="1"/>
</dbReference>
<dbReference type="AlphaFoldDB" id="A0A809RL63"/>
<sequence length="139" mass="15287">MIYMATQPPNTPVLNKDIAERLNVPAPYLAKILQAMSKGGLLSSFRGRLGGFCLREPAAQISLMRLLQLTEGADFTQSCLLGLKRCSDETACPVHARWLPIKEKVIEMLNQMTLADLAVAVQTGRYRLADMPLVAMAQV</sequence>
<dbReference type="InterPro" id="IPR000944">
    <property type="entry name" value="Tscrpt_reg_Rrf2"/>
</dbReference>
<gene>
    <name evidence="1" type="ORF">SFSGTM_28830</name>
</gene>
<dbReference type="GO" id="GO:0003700">
    <property type="term" value="F:DNA-binding transcription factor activity"/>
    <property type="evidence" value="ECO:0007669"/>
    <property type="project" value="TreeGrafter"/>
</dbReference>
<dbReference type="SUPFAM" id="SSF46785">
    <property type="entry name" value="Winged helix' DNA-binding domain"/>
    <property type="match status" value="1"/>
</dbReference>
<protein>
    <submittedName>
        <fullName evidence="1">Transcriptional regulator</fullName>
    </submittedName>
</protein>
<name>A0A809RL63_9PROT</name>
<proteinExistence type="predicted"/>
<evidence type="ECO:0000313" key="2">
    <source>
        <dbReference type="Proteomes" id="UP000463939"/>
    </source>
</evidence>
<dbReference type="Gene3D" id="1.10.10.10">
    <property type="entry name" value="Winged helix-like DNA-binding domain superfamily/Winged helix DNA-binding domain"/>
    <property type="match status" value="1"/>
</dbReference>
<dbReference type="PANTHER" id="PTHR33221">
    <property type="entry name" value="WINGED HELIX-TURN-HELIX TRANSCRIPTIONAL REGULATOR, RRF2 FAMILY"/>
    <property type="match status" value="1"/>
</dbReference>
<dbReference type="Proteomes" id="UP000463939">
    <property type="component" value="Chromosome"/>
</dbReference>
<accession>A0A809RL63</accession>
<organism evidence="1 2">
    <name type="scientific">Sulfuriferula nivalis</name>
    <dbReference type="NCBI Taxonomy" id="2675298"/>
    <lineage>
        <taxon>Bacteria</taxon>
        <taxon>Pseudomonadati</taxon>
        <taxon>Pseudomonadota</taxon>
        <taxon>Betaproteobacteria</taxon>
        <taxon>Nitrosomonadales</taxon>
        <taxon>Sulfuricellaceae</taxon>
        <taxon>Sulfuriferula</taxon>
    </lineage>
</organism>
<reference evidence="2" key="1">
    <citation type="submission" date="2019-11" db="EMBL/GenBank/DDBJ databases">
        <title>Isolation and characterization of a novel species in the genus Sulfuriferula.</title>
        <authorList>
            <person name="Mochizuki J."/>
            <person name="Kojima H."/>
            <person name="Fukui M."/>
        </authorList>
    </citation>
    <scope>NUCLEOTIDE SEQUENCE [LARGE SCALE GENOMIC DNA]</scope>
    <source>
        <strain evidence="2">SGTM</strain>
    </source>
</reference>
<dbReference type="KEGG" id="sniv:SFSGTM_28830"/>